<accession>A0AC60A3J6</accession>
<gene>
    <name evidence="1" type="ORF">MRATA1EN22A_LOCUS26093</name>
</gene>
<organism evidence="1 2">
    <name type="scientific">Rangifer tarandus platyrhynchus</name>
    <name type="common">Svalbard reindeer</name>
    <dbReference type="NCBI Taxonomy" id="3082113"/>
    <lineage>
        <taxon>Eukaryota</taxon>
        <taxon>Metazoa</taxon>
        <taxon>Chordata</taxon>
        <taxon>Craniata</taxon>
        <taxon>Vertebrata</taxon>
        <taxon>Euteleostomi</taxon>
        <taxon>Mammalia</taxon>
        <taxon>Eutheria</taxon>
        <taxon>Laurasiatheria</taxon>
        <taxon>Artiodactyla</taxon>
        <taxon>Ruminantia</taxon>
        <taxon>Pecora</taxon>
        <taxon>Cervidae</taxon>
        <taxon>Odocoileinae</taxon>
        <taxon>Rangifer</taxon>
    </lineage>
</organism>
<evidence type="ECO:0000313" key="1">
    <source>
        <dbReference type="EMBL" id="CAN0550311.1"/>
    </source>
</evidence>
<proteinExistence type="predicted"/>
<reference evidence="1" key="2">
    <citation type="submission" date="2025-03" db="EMBL/GenBank/DDBJ databases">
        <authorList>
            <consortium name="ELIXIR-Norway"/>
            <consortium name="Elixir Norway"/>
        </authorList>
    </citation>
    <scope>NUCLEOTIDE SEQUENCE</scope>
</reference>
<name>A0AC60A3J6_RANTA</name>
<evidence type="ECO:0000313" key="2">
    <source>
        <dbReference type="Proteomes" id="UP001162501"/>
    </source>
</evidence>
<dbReference type="Proteomes" id="UP001162501">
    <property type="component" value="Chromosome 7"/>
</dbReference>
<protein>
    <submittedName>
        <fullName evidence="1">Uncharacterized protein</fullName>
    </submittedName>
</protein>
<reference evidence="1" key="1">
    <citation type="submission" date="2023-05" db="EMBL/GenBank/DDBJ databases">
        <authorList>
            <consortium name="ELIXIR-Norway"/>
        </authorList>
    </citation>
    <scope>NUCLEOTIDE SEQUENCE</scope>
</reference>
<dbReference type="EMBL" id="OX596091">
    <property type="protein sequence ID" value="CAN0550311.1"/>
    <property type="molecule type" value="Genomic_DNA"/>
</dbReference>
<sequence length="124" mass="12959">MPLALASVCRREGKRNWGLTRFVHTVLVLALEISAEERGSCPPLAPPASGPIAVAAGGPWRPGCGRQVLRTAAVQSSQTPRQLPGRGNIPGQIGLIKHSLLPDPGKSLDSDPGPILPPPFSHSP</sequence>